<evidence type="ECO:0000313" key="3">
    <source>
        <dbReference type="EMBL" id="KAJ4412727.1"/>
    </source>
</evidence>
<keyword evidence="2" id="KW-0472">Membrane</keyword>
<proteinExistence type="predicted"/>
<dbReference type="EMBL" id="JAPEVA010000002">
    <property type="protein sequence ID" value="KAJ4412727.1"/>
    <property type="molecule type" value="Genomic_DNA"/>
</dbReference>
<keyword evidence="2" id="KW-1133">Transmembrane helix</keyword>
<accession>A0A9W8ZMJ6</accession>
<feature type="compositionally biased region" description="Basic and acidic residues" evidence="1">
    <location>
        <begin position="129"/>
        <end position="146"/>
    </location>
</feature>
<feature type="compositionally biased region" description="Polar residues" evidence="1">
    <location>
        <begin position="106"/>
        <end position="117"/>
    </location>
</feature>
<keyword evidence="2" id="KW-0812">Transmembrane</keyword>
<evidence type="ECO:0000313" key="4">
    <source>
        <dbReference type="Proteomes" id="UP001140510"/>
    </source>
</evidence>
<feature type="transmembrane region" description="Helical" evidence="2">
    <location>
        <begin position="20"/>
        <end position="39"/>
    </location>
</feature>
<sequence>MALGNAKILYGSEKFKFFDVVIAYSELNAVFAAVLLCSFNDATKILRKEVAACPLTAARAIVHGLHVDSGLLLTKYNVGDQILGQQGGTPSDGEFGLYHWKRAVNGPSQDQDDTSSLVRGGFSAPTAPRADRQSYKRPRTDIDRGVDYWQRGRGGNCWDRDSESRESEGRLKYDN</sequence>
<comment type="caution">
    <text evidence="3">The sequence shown here is derived from an EMBL/GenBank/DDBJ whole genome shotgun (WGS) entry which is preliminary data.</text>
</comment>
<reference evidence="3" key="1">
    <citation type="submission" date="2022-10" db="EMBL/GenBank/DDBJ databases">
        <title>Tapping the CABI collections for fungal endophytes: first genome assemblies for Collariella, Neodidymelliopsis, Ascochyta clinopodiicola, Didymella pomorum, Didymosphaeria variabile, Neocosmospora piperis and Neocucurbitaria cava.</title>
        <authorList>
            <person name="Hill R."/>
        </authorList>
    </citation>
    <scope>NUCLEOTIDE SEQUENCE</scope>
    <source>
        <strain evidence="3">IMI 355091</strain>
    </source>
</reference>
<feature type="compositionally biased region" description="Basic and acidic residues" evidence="1">
    <location>
        <begin position="158"/>
        <end position="175"/>
    </location>
</feature>
<gene>
    <name evidence="3" type="ORF">N0V91_000489</name>
</gene>
<evidence type="ECO:0000256" key="2">
    <source>
        <dbReference type="SAM" id="Phobius"/>
    </source>
</evidence>
<dbReference type="OrthoDB" id="3741724at2759"/>
<name>A0A9W8ZMJ6_9PLEO</name>
<protein>
    <submittedName>
        <fullName evidence="3">Uncharacterized protein</fullName>
    </submittedName>
</protein>
<feature type="region of interest" description="Disordered" evidence="1">
    <location>
        <begin position="106"/>
        <end position="175"/>
    </location>
</feature>
<organism evidence="3 4">
    <name type="scientific">Didymella pomorum</name>
    <dbReference type="NCBI Taxonomy" id="749634"/>
    <lineage>
        <taxon>Eukaryota</taxon>
        <taxon>Fungi</taxon>
        <taxon>Dikarya</taxon>
        <taxon>Ascomycota</taxon>
        <taxon>Pezizomycotina</taxon>
        <taxon>Dothideomycetes</taxon>
        <taxon>Pleosporomycetidae</taxon>
        <taxon>Pleosporales</taxon>
        <taxon>Pleosporineae</taxon>
        <taxon>Didymellaceae</taxon>
        <taxon>Didymella</taxon>
    </lineage>
</organism>
<dbReference type="Proteomes" id="UP001140510">
    <property type="component" value="Unassembled WGS sequence"/>
</dbReference>
<dbReference type="AlphaFoldDB" id="A0A9W8ZMJ6"/>
<evidence type="ECO:0000256" key="1">
    <source>
        <dbReference type="SAM" id="MobiDB-lite"/>
    </source>
</evidence>
<keyword evidence="4" id="KW-1185">Reference proteome</keyword>